<dbReference type="HOGENOM" id="CLU_3168941_0_0_9"/>
<protein>
    <submittedName>
        <fullName evidence="1">Uncharacterized protein</fullName>
    </submittedName>
</protein>
<proteinExistence type="predicted"/>
<gene>
    <name evidence="1" type="ORF">HOLDEFILI_03173</name>
</gene>
<accession>B9YBG6</accession>
<evidence type="ECO:0000313" key="2">
    <source>
        <dbReference type="Proteomes" id="UP000005950"/>
    </source>
</evidence>
<dbReference type="AlphaFoldDB" id="B9YBG6"/>
<comment type="caution">
    <text evidence="1">The sequence shown here is derived from an EMBL/GenBank/DDBJ whole genome shotgun (WGS) entry which is preliminary data.</text>
</comment>
<name>B9YBG6_9FIRM</name>
<dbReference type="EMBL" id="ACCF01000199">
    <property type="protein sequence ID" value="EEF66687.1"/>
    <property type="molecule type" value="Genomic_DNA"/>
</dbReference>
<dbReference type="Proteomes" id="UP000005950">
    <property type="component" value="Unassembled WGS sequence"/>
</dbReference>
<dbReference type="STRING" id="545696.HOLDEFILI_03173"/>
<reference evidence="1 2" key="1">
    <citation type="submission" date="2008-12" db="EMBL/GenBank/DDBJ databases">
        <authorList>
            <person name="Fulton L."/>
            <person name="Clifton S."/>
            <person name="Fulton B."/>
            <person name="Xu J."/>
            <person name="Minx P."/>
            <person name="Pepin K.H."/>
            <person name="Johnson M."/>
            <person name="Bhonagiri V."/>
            <person name="Nash W.E."/>
            <person name="Mardis E.R."/>
            <person name="Wilson R.K."/>
        </authorList>
    </citation>
    <scope>NUCLEOTIDE SEQUENCE [LARGE SCALE GENOMIC DNA]</scope>
    <source>
        <strain evidence="1 2">DSM 12042</strain>
    </source>
</reference>
<reference evidence="1 2" key="2">
    <citation type="submission" date="2009-02" db="EMBL/GenBank/DDBJ databases">
        <title>Draft genome sequence of Holdemania filiformis DSM 12042.</title>
        <authorList>
            <person name="Sudarsanam P."/>
            <person name="Ley R."/>
            <person name="Guruge J."/>
            <person name="Turnbaugh P.J."/>
            <person name="Mahowald M."/>
            <person name="Liep D."/>
            <person name="Gordon J."/>
        </authorList>
    </citation>
    <scope>NUCLEOTIDE SEQUENCE [LARGE SCALE GENOMIC DNA]</scope>
    <source>
        <strain evidence="1 2">DSM 12042</strain>
    </source>
</reference>
<organism evidence="1 2">
    <name type="scientific">Holdemania filiformis DSM 12042</name>
    <dbReference type="NCBI Taxonomy" id="545696"/>
    <lineage>
        <taxon>Bacteria</taxon>
        <taxon>Bacillati</taxon>
        <taxon>Bacillota</taxon>
        <taxon>Erysipelotrichia</taxon>
        <taxon>Erysipelotrichales</taxon>
        <taxon>Erysipelotrichaceae</taxon>
        <taxon>Holdemania</taxon>
    </lineage>
</organism>
<evidence type="ECO:0000313" key="1">
    <source>
        <dbReference type="EMBL" id="EEF66687.1"/>
    </source>
</evidence>
<sequence length="47" mass="5639">MNFFSRSRKVNVKIFKPSPNLHVSVNMKSHPRARIRIVKRKRCDDDE</sequence>